<dbReference type="AlphaFoldDB" id="A0A812MHZ0"/>
<feature type="transmembrane region" description="Helical" evidence="2">
    <location>
        <begin position="136"/>
        <end position="154"/>
    </location>
</feature>
<feature type="transmembrane region" description="Helical" evidence="2">
    <location>
        <begin position="174"/>
        <end position="199"/>
    </location>
</feature>
<dbReference type="EMBL" id="CAJNJA010010872">
    <property type="protein sequence ID" value="CAE7263482.1"/>
    <property type="molecule type" value="Genomic_DNA"/>
</dbReference>
<dbReference type="OrthoDB" id="439215at2759"/>
<evidence type="ECO:0000313" key="3">
    <source>
        <dbReference type="EMBL" id="CAE7263482.1"/>
    </source>
</evidence>
<feature type="transmembrane region" description="Helical" evidence="2">
    <location>
        <begin position="211"/>
        <end position="233"/>
    </location>
</feature>
<organism evidence="3 4">
    <name type="scientific">Symbiodinium necroappetens</name>
    <dbReference type="NCBI Taxonomy" id="1628268"/>
    <lineage>
        <taxon>Eukaryota</taxon>
        <taxon>Sar</taxon>
        <taxon>Alveolata</taxon>
        <taxon>Dinophyceae</taxon>
        <taxon>Suessiales</taxon>
        <taxon>Symbiodiniaceae</taxon>
        <taxon>Symbiodinium</taxon>
    </lineage>
</organism>
<feature type="transmembrane region" description="Helical" evidence="2">
    <location>
        <begin position="104"/>
        <end position="124"/>
    </location>
</feature>
<keyword evidence="2" id="KW-0472">Membrane</keyword>
<feature type="region of interest" description="Disordered" evidence="1">
    <location>
        <begin position="379"/>
        <end position="415"/>
    </location>
</feature>
<feature type="transmembrane region" description="Helical" evidence="2">
    <location>
        <begin position="748"/>
        <end position="770"/>
    </location>
</feature>
<evidence type="ECO:0000313" key="4">
    <source>
        <dbReference type="Proteomes" id="UP000601435"/>
    </source>
</evidence>
<evidence type="ECO:0000256" key="2">
    <source>
        <dbReference type="SAM" id="Phobius"/>
    </source>
</evidence>
<keyword evidence="2" id="KW-0812">Transmembrane</keyword>
<sequence>MVAAISDMKDFETMAVAHFDAWVAFGLVLATFHWRTTWADAFCLVQEGLHYLRPAGSSAGGSVKRVNEAMDRMREESYVVTARLAQHLNVACVISVPLVYDGDIVIFVGMMFVNLSLYSMHWLLSTGRLHLSCRGLRCLFGFFYLLLLASHWIGPQSYGVEASSHLRALEASQMISILVFVDGGTHVCGQLVLALSEVCRHVLNHGWEPMALVLTIHGQLIFSGLLVISAIVLEFTLRGCVAAQFQHSDAESLVSSFRTLLRGISDAELLLDDKLRIEASTGLSHILLSGNAWEGIAFQQLLSQDSEEKLRFQSFISREREGDKQTEATPSCLRVSLQTAQQQRVGVDLFHVQVPRLYGCTDAYHLLAMKMDADSIVPPEAAPAQNPPVTLRSMSSVGHAPRSASSQTPSEGSLLPSLPHLSELVLVVDGHQQQEVVQVHVQYIQPQRPRREEEGNLRNPAETFPTLRQFVRPTERQSVSSQLHQFATRVRSGNLHNGSLGKVWIRMLDNPRKYMQARHSSLSFRDRGAEGQVWVHLQDFRNSEERGHRPSELGEVSEGLDEEQAHPGELLNKLSAVLPIDNLRLRLTTPFVRQKQAVFVAEDWGPCARGLACVATRFPLRYRQDNVSIALLPELCSGLMPRMEEPCPVDLIPPECGWTIGSWSPCFSLPPAEVTDNTTEQCNATGMGKQYRGVSCLSSGSVPEADECKLPRPSRDRSCRCISSQVSQLSLLDQGIGDSSVQVASASMTLVGVLTACVLCTCISFGCFLMTSRRSTTVKKADALAEFDSYVLTSKEKQYKQRVAPAAPAQDDPDGTFGIPLFCFLRGFSAGESVTPAIAFHSVPRSISSISAVLQSPAHSAGYGSGAAESGETVSGLHLVWSTVPTVS</sequence>
<evidence type="ECO:0000256" key="1">
    <source>
        <dbReference type="SAM" id="MobiDB-lite"/>
    </source>
</evidence>
<protein>
    <submittedName>
        <fullName evidence="3">Uncharacterized protein</fullName>
    </submittedName>
</protein>
<gene>
    <name evidence="3" type="ORF">SNEC2469_LOCUS6102</name>
</gene>
<keyword evidence="2" id="KW-1133">Transmembrane helix</keyword>
<name>A0A812MHZ0_9DINO</name>
<accession>A0A812MHZ0</accession>
<keyword evidence="4" id="KW-1185">Reference proteome</keyword>
<comment type="caution">
    <text evidence="3">The sequence shown here is derived from an EMBL/GenBank/DDBJ whole genome shotgun (WGS) entry which is preliminary data.</text>
</comment>
<proteinExistence type="predicted"/>
<dbReference type="Proteomes" id="UP000601435">
    <property type="component" value="Unassembled WGS sequence"/>
</dbReference>
<reference evidence="3" key="1">
    <citation type="submission" date="2021-02" db="EMBL/GenBank/DDBJ databases">
        <authorList>
            <person name="Dougan E. K."/>
            <person name="Rhodes N."/>
            <person name="Thang M."/>
            <person name="Chan C."/>
        </authorList>
    </citation>
    <scope>NUCLEOTIDE SEQUENCE</scope>
</reference>